<protein>
    <recommendedName>
        <fullName evidence="5">Entericidin</fullName>
    </recommendedName>
</protein>
<keyword evidence="2" id="KW-0732">Signal</keyword>
<feature type="region of interest" description="Disordered" evidence="1">
    <location>
        <begin position="21"/>
        <end position="71"/>
    </location>
</feature>
<gene>
    <name evidence="3" type="ORF">HUW48_17690</name>
</gene>
<dbReference type="RefSeq" id="WP_182416540.1">
    <property type="nucleotide sequence ID" value="NZ_CP055153.1"/>
</dbReference>
<name>A0A7L7L2F4_9BACT</name>
<organism evidence="3 4">
    <name type="scientific">Adhaeribacter radiodurans</name>
    <dbReference type="NCBI Taxonomy" id="2745197"/>
    <lineage>
        <taxon>Bacteria</taxon>
        <taxon>Pseudomonadati</taxon>
        <taxon>Bacteroidota</taxon>
        <taxon>Cytophagia</taxon>
        <taxon>Cytophagales</taxon>
        <taxon>Hymenobacteraceae</taxon>
        <taxon>Adhaeribacter</taxon>
    </lineage>
</organism>
<evidence type="ECO:0000313" key="4">
    <source>
        <dbReference type="Proteomes" id="UP000514509"/>
    </source>
</evidence>
<proteinExistence type="predicted"/>
<feature type="chain" id="PRO_5029790810" description="Entericidin" evidence="2">
    <location>
        <begin position="24"/>
        <end position="71"/>
    </location>
</feature>
<feature type="signal peptide" evidence="2">
    <location>
        <begin position="1"/>
        <end position="23"/>
    </location>
</feature>
<feature type="compositionally biased region" description="Low complexity" evidence="1">
    <location>
        <begin position="32"/>
        <end position="71"/>
    </location>
</feature>
<evidence type="ECO:0000313" key="3">
    <source>
        <dbReference type="EMBL" id="QMU26629.1"/>
    </source>
</evidence>
<keyword evidence="4" id="KW-1185">Reference proteome</keyword>
<dbReference type="Proteomes" id="UP000514509">
    <property type="component" value="Chromosome"/>
</dbReference>
<accession>A0A7L7L2F4</accession>
<dbReference type="AlphaFoldDB" id="A0A7L7L2F4"/>
<dbReference type="EMBL" id="CP055153">
    <property type="protein sequence ID" value="QMU26629.1"/>
    <property type="molecule type" value="Genomic_DNA"/>
</dbReference>
<dbReference type="PROSITE" id="PS51257">
    <property type="entry name" value="PROKAR_LIPOPROTEIN"/>
    <property type="match status" value="1"/>
</dbReference>
<evidence type="ECO:0008006" key="5">
    <source>
        <dbReference type="Google" id="ProtNLM"/>
    </source>
</evidence>
<sequence>MKNLSKFAFVALTALTFAFTSCGNSGTKQEGESTTEGTATEGTDAMTTDTTGAMGADSAATTTTPDSASAQ</sequence>
<evidence type="ECO:0000256" key="1">
    <source>
        <dbReference type="SAM" id="MobiDB-lite"/>
    </source>
</evidence>
<evidence type="ECO:0000256" key="2">
    <source>
        <dbReference type="SAM" id="SignalP"/>
    </source>
</evidence>
<reference evidence="3 4" key="1">
    <citation type="submission" date="2020-08" db="EMBL/GenBank/DDBJ databases">
        <title>Adhaeribacter dokdonensis sp. nov., isolated from the rhizosphere of Elymus tsukushiensis, a plant native to the Dokdo Islands, Republic of Korea.</title>
        <authorList>
            <person name="Ghim S.Y."/>
        </authorList>
    </citation>
    <scope>NUCLEOTIDE SEQUENCE [LARGE SCALE GENOMIC DNA]</scope>
    <source>
        <strain evidence="3 4">KUDC8001</strain>
    </source>
</reference>
<dbReference type="KEGG" id="add:HUW48_17690"/>